<comment type="function">
    <text evidence="3">Required for maturation of 30S ribosomal subunits.</text>
</comment>
<keyword evidence="2 3" id="KW-0690">Ribosome biogenesis</keyword>
<organism evidence="6 7">
    <name type="scientific">Legionella waltersii</name>
    <dbReference type="NCBI Taxonomy" id="66969"/>
    <lineage>
        <taxon>Bacteria</taxon>
        <taxon>Pseudomonadati</taxon>
        <taxon>Pseudomonadota</taxon>
        <taxon>Gammaproteobacteria</taxon>
        <taxon>Legionellales</taxon>
        <taxon>Legionellaceae</taxon>
        <taxon>Legionella</taxon>
    </lineage>
</organism>
<comment type="similarity">
    <text evidence="3">Belongs to the RimP family.</text>
</comment>
<dbReference type="STRING" id="66969.Lwal_1973"/>
<dbReference type="GO" id="GO:0005829">
    <property type="term" value="C:cytosol"/>
    <property type="evidence" value="ECO:0007669"/>
    <property type="project" value="TreeGrafter"/>
</dbReference>
<name>A0A0W1A4F3_9GAMM</name>
<dbReference type="Pfam" id="PF02576">
    <property type="entry name" value="RimP_N"/>
    <property type="match status" value="1"/>
</dbReference>
<accession>A0A0W1A4F3</accession>
<dbReference type="GO" id="GO:0006412">
    <property type="term" value="P:translation"/>
    <property type="evidence" value="ECO:0007669"/>
    <property type="project" value="TreeGrafter"/>
</dbReference>
<evidence type="ECO:0000259" key="4">
    <source>
        <dbReference type="Pfam" id="PF02576"/>
    </source>
</evidence>
<dbReference type="InterPro" id="IPR003728">
    <property type="entry name" value="Ribosome_maturation_RimP"/>
</dbReference>
<feature type="domain" description="Ribosome maturation factor RimP N-terminal" evidence="4">
    <location>
        <begin position="9"/>
        <end position="80"/>
    </location>
</feature>
<dbReference type="PANTHER" id="PTHR33867:SF1">
    <property type="entry name" value="RIBOSOME MATURATION FACTOR RIMP"/>
    <property type="match status" value="1"/>
</dbReference>
<keyword evidence="7" id="KW-1185">Reference proteome</keyword>
<feature type="domain" description="Ribosome maturation factor RimP C-terminal" evidence="5">
    <location>
        <begin position="84"/>
        <end position="145"/>
    </location>
</feature>
<evidence type="ECO:0000256" key="1">
    <source>
        <dbReference type="ARBA" id="ARBA00022490"/>
    </source>
</evidence>
<protein>
    <recommendedName>
        <fullName evidence="3">Ribosome maturation factor RimP</fullName>
    </recommendedName>
</protein>
<dbReference type="SUPFAM" id="SSF75420">
    <property type="entry name" value="YhbC-like, N-terminal domain"/>
    <property type="match status" value="1"/>
</dbReference>
<dbReference type="AlphaFoldDB" id="A0A0W1A4F3"/>
<keyword evidence="1 3" id="KW-0963">Cytoplasm</keyword>
<sequence>MINEELVRLVEPSINDMGYELWGCEYLSQGKHSLLRIYIDKSDGIGIEDCQAVSRQVSAILDVEDPIQGNYNLEISSPGIPRPLFSSWQYERYLGHAVDVKVFKPVNGKRKFHGTIHAVNENEIVLDINGEHQELYISNIVRAYLTV</sequence>
<proteinExistence type="inferred from homology"/>
<gene>
    <name evidence="3 6" type="primary">rimP</name>
    <name evidence="6" type="ORF">Lwal_1973</name>
</gene>
<comment type="subcellular location">
    <subcellularLocation>
        <location evidence="3">Cytoplasm</location>
    </subcellularLocation>
</comment>
<evidence type="ECO:0000313" key="7">
    <source>
        <dbReference type="Proteomes" id="UP000054729"/>
    </source>
</evidence>
<evidence type="ECO:0000313" key="6">
    <source>
        <dbReference type="EMBL" id="KTD76251.1"/>
    </source>
</evidence>
<dbReference type="InterPro" id="IPR028989">
    <property type="entry name" value="RimP_N"/>
</dbReference>
<dbReference type="FunFam" id="3.30.300.70:FF:000001">
    <property type="entry name" value="Ribosome maturation factor RimP"/>
    <property type="match status" value="1"/>
</dbReference>
<dbReference type="InterPro" id="IPR036847">
    <property type="entry name" value="RimP_C_sf"/>
</dbReference>
<dbReference type="HAMAP" id="MF_01077">
    <property type="entry name" value="RimP"/>
    <property type="match status" value="1"/>
</dbReference>
<evidence type="ECO:0000256" key="2">
    <source>
        <dbReference type="ARBA" id="ARBA00022517"/>
    </source>
</evidence>
<dbReference type="Gene3D" id="2.30.30.180">
    <property type="entry name" value="Ribosome maturation factor RimP, C-terminal domain"/>
    <property type="match status" value="1"/>
</dbReference>
<dbReference type="EMBL" id="LNZB01000051">
    <property type="protein sequence ID" value="KTD76251.1"/>
    <property type="molecule type" value="Genomic_DNA"/>
</dbReference>
<evidence type="ECO:0000259" key="5">
    <source>
        <dbReference type="Pfam" id="PF17384"/>
    </source>
</evidence>
<dbReference type="PATRIC" id="fig|66969.6.peg.2156"/>
<dbReference type="Gene3D" id="3.30.300.70">
    <property type="entry name" value="RimP-like superfamily, N-terminal"/>
    <property type="match status" value="1"/>
</dbReference>
<dbReference type="Proteomes" id="UP000054729">
    <property type="component" value="Unassembled WGS sequence"/>
</dbReference>
<dbReference type="InterPro" id="IPR028998">
    <property type="entry name" value="RimP_C"/>
</dbReference>
<evidence type="ECO:0000256" key="3">
    <source>
        <dbReference type="HAMAP-Rule" id="MF_01077"/>
    </source>
</evidence>
<dbReference type="SUPFAM" id="SSF74942">
    <property type="entry name" value="YhbC-like, C-terminal domain"/>
    <property type="match status" value="1"/>
</dbReference>
<dbReference type="CDD" id="cd01734">
    <property type="entry name" value="YlxS_C"/>
    <property type="match status" value="1"/>
</dbReference>
<reference evidence="6 7" key="1">
    <citation type="submission" date="2015-11" db="EMBL/GenBank/DDBJ databases">
        <title>Genomic analysis of 38 Legionella species identifies large and diverse effector repertoires.</title>
        <authorList>
            <person name="Burstein D."/>
            <person name="Amaro F."/>
            <person name="Zusman T."/>
            <person name="Lifshitz Z."/>
            <person name="Cohen O."/>
            <person name="Gilbert J.A."/>
            <person name="Pupko T."/>
            <person name="Shuman H.A."/>
            <person name="Segal G."/>
        </authorList>
    </citation>
    <scope>NUCLEOTIDE SEQUENCE [LARGE SCALE GENOMIC DNA]</scope>
    <source>
        <strain evidence="6 7">ATCC 51914</strain>
    </source>
</reference>
<comment type="caution">
    <text evidence="6">The sequence shown here is derived from an EMBL/GenBank/DDBJ whole genome shotgun (WGS) entry which is preliminary data.</text>
</comment>
<dbReference type="GO" id="GO:0000028">
    <property type="term" value="P:ribosomal small subunit assembly"/>
    <property type="evidence" value="ECO:0007669"/>
    <property type="project" value="TreeGrafter"/>
</dbReference>
<dbReference type="OrthoDB" id="9805006at2"/>
<dbReference type="NCBIfam" id="NF000927">
    <property type="entry name" value="PRK00092.1-1"/>
    <property type="match status" value="1"/>
</dbReference>
<dbReference type="PANTHER" id="PTHR33867">
    <property type="entry name" value="RIBOSOME MATURATION FACTOR RIMP"/>
    <property type="match status" value="1"/>
</dbReference>
<dbReference type="RefSeq" id="WP_058480627.1">
    <property type="nucleotide sequence ID" value="NZ_CAAAIQ010000025.1"/>
</dbReference>
<dbReference type="Pfam" id="PF17384">
    <property type="entry name" value="DUF150_C"/>
    <property type="match status" value="1"/>
</dbReference>
<dbReference type="InterPro" id="IPR035956">
    <property type="entry name" value="RimP_N_sf"/>
</dbReference>